<dbReference type="GO" id="GO:0016020">
    <property type="term" value="C:membrane"/>
    <property type="evidence" value="ECO:0007669"/>
    <property type="project" value="UniProtKB-SubCell"/>
</dbReference>
<evidence type="ECO:0000256" key="1">
    <source>
        <dbReference type="ARBA" id="ARBA00004167"/>
    </source>
</evidence>
<evidence type="ECO:0000256" key="11">
    <source>
        <dbReference type="SAM" id="Phobius"/>
    </source>
</evidence>
<dbReference type="InterPro" id="IPR000594">
    <property type="entry name" value="ThiF_NAD_FAD-bd"/>
</dbReference>
<dbReference type="AlphaFoldDB" id="A0A068QWK6"/>
<evidence type="ECO:0000256" key="4">
    <source>
        <dbReference type="ARBA" id="ARBA00022692"/>
    </source>
</evidence>
<keyword evidence="8 11" id="KW-0472">Membrane</keyword>
<dbReference type="InterPro" id="IPR035985">
    <property type="entry name" value="Ubiquitin-activating_enz"/>
</dbReference>
<dbReference type="STRING" id="351671.XDD1_3356"/>
<accession>A0A068QWK6</accession>
<dbReference type="InterPro" id="IPR045886">
    <property type="entry name" value="ThiF/MoeB/HesA"/>
</dbReference>
<dbReference type="Proteomes" id="UP000324170">
    <property type="component" value="Unassembled WGS sequence"/>
</dbReference>
<evidence type="ECO:0000256" key="10">
    <source>
        <dbReference type="ARBA" id="ARBA00083375"/>
    </source>
</evidence>
<evidence type="ECO:0000256" key="3">
    <source>
        <dbReference type="ARBA" id="ARBA00022598"/>
    </source>
</evidence>
<protein>
    <recommendedName>
        <fullName evidence="9">tRNA threonylcarbamoyladenosine dehydratase</fullName>
    </recommendedName>
    <alternativeName>
        <fullName evidence="10">t(6)A37 dehydratase</fullName>
    </alternativeName>
</protein>
<gene>
    <name evidence="14" type="ORF">LY16_00564</name>
    <name evidence="13" type="ORF">XDD1_3356</name>
</gene>
<evidence type="ECO:0000256" key="8">
    <source>
        <dbReference type="ARBA" id="ARBA00023136"/>
    </source>
</evidence>
<comment type="similarity">
    <text evidence="2">Belongs to the HesA/MoeB/ThiF family.</text>
</comment>
<reference evidence="14 16" key="2">
    <citation type="submission" date="2019-07" db="EMBL/GenBank/DDBJ databases">
        <title>Genomic Encyclopedia of Type Strains, Phase I: the one thousand microbial genomes (KMG-I) project.</title>
        <authorList>
            <person name="Kyrpides N."/>
        </authorList>
    </citation>
    <scope>NUCLEOTIDE SEQUENCE [LARGE SCALE GENOMIC DNA]</scope>
    <source>
        <strain evidence="14 16">DSM 17909</strain>
    </source>
</reference>
<keyword evidence="16" id="KW-1185">Reference proteome</keyword>
<proteinExistence type="inferred from homology"/>
<organism evidence="13 15">
    <name type="scientific">Xenorhabdus doucetiae</name>
    <dbReference type="NCBI Taxonomy" id="351671"/>
    <lineage>
        <taxon>Bacteria</taxon>
        <taxon>Pseudomonadati</taxon>
        <taxon>Pseudomonadota</taxon>
        <taxon>Gammaproteobacteria</taxon>
        <taxon>Enterobacterales</taxon>
        <taxon>Morganellaceae</taxon>
        <taxon>Xenorhabdus</taxon>
    </lineage>
</organism>
<dbReference type="NCBIfam" id="NF011696">
    <property type="entry name" value="PRK15116.1"/>
    <property type="match status" value="1"/>
</dbReference>
<dbReference type="KEGG" id="xdo:XDD1_3356"/>
<feature type="domain" description="THIF-type NAD/FAD binding fold" evidence="12">
    <location>
        <begin position="31"/>
        <end position="277"/>
    </location>
</feature>
<dbReference type="Gene3D" id="3.40.50.720">
    <property type="entry name" value="NAD(P)-binding Rossmann-like Domain"/>
    <property type="match status" value="1"/>
</dbReference>
<evidence type="ECO:0000259" key="12">
    <source>
        <dbReference type="Pfam" id="PF00899"/>
    </source>
</evidence>
<evidence type="ECO:0000256" key="5">
    <source>
        <dbReference type="ARBA" id="ARBA00022741"/>
    </source>
</evidence>
<dbReference type="EMBL" id="VNHN01000006">
    <property type="protein sequence ID" value="TYP14525.1"/>
    <property type="molecule type" value="Genomic_DNA"/>
</dbReference>
<keyword evidence="5" id="KW-0547">Nucleotide-binding</keyword>
<evidence type="ECO:0000313" key="15">
    <source>
        <dbReference type="Proteomes" id="UP000032721"/>
    </source>
</evidence>
<dbReference type="Pfam" id="PF00899">
    <property type="entry name" value="ThiF"/>
    <property type="match status" value="1"/>
</dbReference>
<dbReference type="PANTHER" id="PTHR43267">
    <property type="entry name" value="TRNA THREONYLCARBAMOYLADENOSINE DEHYDRATASE"/>
    <property type="match status" value="1"/>
</dbReference>
<evidence type="ECO:0000256" key="9">
    <source>
        <dbReference type="ARBA" id="ARBA00074884"/>
    </source>
</evidence>
<evidence type="ECO:0000256" key="7">
    <source>
        <dbReference type="ARBA" id="ARBA00022989"/>
    </source>
</evidence>
<evidence type="ECO:0000256" key="2">
    <source>
        <dbReference type="ARBA" id="ARBA00009919"/>
    </source>
</evidence>
<dbReference type="EMBL" id="FO704550">
    <property type="protein sequence ID" value="CDG19046.1"/>
    <property type="molecule type" value="Genomic_DNA"/>
</dbReference>
<dbReference type="HOGENOM" id="CLU_013325_4_0_6"/>
<feature type="transmembrane region" description="Helical" evidence="11">
    <location>
        <begin position="249"/>
        <end position="268"/>
    </location>
</feature>
<dbReference type="GO" id="GO:0005524">
    <property type="term" value="F:ATP binding"/>
    <property type="evidence" value="ECO:0007669"/>
    <property type="project" value="UniProtKB-KW"/>
</dbReference>
<dbReference type="Proteomes" id="UP000032721">
    <property type="component" value="Chromosome"/>
</dbReference>
<reference evidence="13 15" key="1">
    <citation type="submission" date="2013-07" db="EMBL/GenBank/DDBJ databases">
        <authorList>
            <person name="Genoscope - CEA"/>
        </authorList>
    </citation>
    <scope>NUCLEOTIDE SEQUENCE [LARGE SCALE GENOMIC DNA]</scope>
    <source>
        <strain evidence="13">FRM16</strain>
        <strain evidence="15">FRM16 / DSM 17909</strain>
    </source>
</reference>
<sequence length="281" mass="30032">MRYLFLCGILAMQVSLSDAYLQRFAGTARLYGQKALSLFARSHVCVVGIGGVGSWAAEALARTGIGAITLIDMDDVCITNTNRQLHTLVQNVGLPKTDVIAQRIRAINPECQVTCVDDFVTPDNVAALISTDFSYVIDAIDSVRPKAALLAYCRRYKIPVVTTGGAGGQLDPTQIQVVDLAKTVQDPLAAKLKERLKSDYRVVKNGKGKLGIDCVFSTEQLVYPQSDGTVCAAKGTAEGSKRMDCASGFGAATMVTATFGFVAVSHALKKMVAKAERESTQ</sequence>
<evidence type="ECO:0000313" key="13">
    <source>
        <dbReference type="EMBL" id="CDG19046.1"/>
    </source>
</evidence>
<keyword evidence="6" id="KW-0067">ATP-binding</keyword>
<dbReference type="GO" id="GO:0008641">
    <property type="term" value="F:ubiquitin-like modifier activating enzyme activity"/>
    <property type="evidence" value="ECO:0007669"/>
    <property type="project" value="InterPro"/>
</dbReference>
<evidence type="ECO:0000313" key="14">
    <source>
        <dbReference type="EMBL" id="TYP14525.1"/>
    </source>
</evidence>
<name>A0A068QWK6_9GAMM</name>
<dbReference type="FunFam" id="3.40.50.720:FF:000096">
    <property type="entry name" value="tRNA cyclic N6-threonylcarbamoyladenosine(37) synthase TcdA"/>
    <property type="match status" value="1"/>
</dbReference>
<comment type="subcellular location">
    <subcellularLocation>
        <location evidence="1">Membrane</location>
        <topology evidence="1">Single-pass membrane protein</topology>
    </subcellularLocation>
</comment>
<keyword evidence="7 11" id="KW-1133">Transmembrane helix</keyword>
<dbReference type="PANTHER" id="PTHR43267:SF1">
    <property type="entry name" value="TRNA THREONYLCARBAMOYLADENOSINE DEHYDRATASE"/>
    <property type="match status" value="1"/>
</dbReference>
<dbReference type="GO" id="GO:0061504">
    <property type="term" value="P:cyclic threonylcarbamoyladenosine biosynthetic process"/>
    <property type="evidence" value="ECO:0007669"/>
    <property type="project" value="TreeGrafter"/>
</dbReference>
<dbReference type="GO" id="GO:0061503">
    <property type="term" value="F:tRNA threonylcarbamoyladenosine dehydratase"/>
    <property type="evidence" value="ECO:0007669"/>
    <property type="project" value="TreeGrafter"/>
</dbReference>
<keyword evidence="3" id="KW-0436">Ligase</keyword>
<evidence type="ECO:0000313" key="16">
    <source>
        <dbReference type="Proteomes" id="UP000324170"/>
    </source>
</evidence>
<dbReference type="SUPFAM" id="SSF69572">
    <property type="entry name" value="Activating enzymes of the ubiquitin-like proteins"/>
    <property type="match status" value="1"/>
</dbReference>
<dbReference type="CDD" id="cd00755">
    <property type="entry name" value="YgdL_like"/>
    <property type="match status" value="1"/>
</dbReference>
<keyword evidence="4 11" id="KW-0812">Transmembrane</keyword>
<evidence type="ECO:0000256" key="6">
    <source>
        <dbReference type="ARBA" id="ARBA00022840"/>
    </source>
</evidence>